<gene>
    <name evidence="5" type="ORF">HPF_13320</name>
</gene>
<protein>
    <submittedName>
        <fullName evidence="5">Long-chain-fatty-acid--CoA ligase FadD15</fullName>
        <ecNumber evidence="5">6.2.1.3</ecNumber>
    </submittedName>
</protein>
<accession>A0A4P6X2B3</accession>
<dbReference type="InterPro" id="IPR020845">
    <property type="entry name" value="AMP-binding_CS"/>
</dbReference>
<dbReference type="EC" id="6.2.1.3" evidence="5"/>
<dbReference type="PROSITE" id="PS00455">
    <property type="entry name" value="AMP_BINDING"/>
    <property type="match status" value="1"/>
</dbReference>
<dbReference type="GO" id="GO:0004467">
    <property type="term" value="F:long-chain fatty acid-CoA ligase activity"/>
    <property type="evidence" value="ECO:0007669"/>
    <property type="project" value="UniProtKB-EC"/>
</dbReference>
<evidence type="ECO:0000256" key="3">
    <source>
        <dbReference type="SAM" id="MobiDB-lite"/>
    </source>
</evidence>
<feature type="region of interest" description="Disordered" evidence="3">
    <location>
        <begin position="1"/>
        <end position="28"/>
    </location>
</feature>
<evidence type="ECO:0000256" key="2">
    <source>
        <dbReference type="ARBA" id="ARBA00022840"/>
    </source>
</evidence>
<evidence type="ECO:0000259" key="4">
    <source>
        <dbReference type="Pfam" id="PF00501"/>
    </source>
</evidence>
<dbReference type="Proteomes" id="UP000293912">
    <property type="component" value="Chromosome"/>
</dbReference>
<dbReference type="KEGG" id="hpse:HPF_13320"/>
<dbReference type="InterPro" id="IPR000873">
    <property type="entry name" value="AMP-dep_synth/lig_dom"/>
</dbReference>
<evidence type="ECO:0000256" key="1">
    <source>
        <dbReference type="ARBA" id="ARBA00022741"/>
    </source>
</evidence>
<reference evidence="5 6" key="1">
    <citation type="submission" date="2019-03" db="EMBL/GenBank/DDBJ databases">
        <authorList>
            <person name="Sebastian G."/>
            <person name="Baumann P."/>
            <person name="Ruckert C."/>
            <person name="Kalinowski J."/>
            <person name="Nebel B."/>
            <person name="Takors R."/>
            <person name="Blombach B."/>
        </authorList>
    </citation>
    <scope>NUCLEOTIDE SEQUENCE [LARGE SCALE GENOMIC DNA]</scope>
    <source>
        <strain evidence="5 6">DSM 1084</strain>
    </source>
</reference>
<evidence type="ECO:0000313" key="6">
    <source>
        <dbReference type="Proteomes" id="UP000293912"/>
    </source>
</evidence>
<dbReference type="Pfam" id="PF00501">
    <property type="entry name" value="AMP-binding"/>
    <property type="match status" value="1"/>
</dbReference>
<dbReference type="Gene3D" id="3.40.50.12780">
    <property type="entry name" value="N-terminal domain of ligase-like"/>
    <property type="match status" value="1"/>
</dbReference>
<dbReference type="PANTHER" id="PTHR43272">
    <property type="entry name" value="LONG-CHAIN-FATTY-ACID--COA LIGASE"/>
    <property type="match status" value="1"/>
</dbReference>
<dbReference type="Pfam" id="PF23562">
    <property type="entry name" value="AMP-binding_C_3"/>
    <property type="match status" value="1"/>
</dbReference>
<dbReference type="AlphaFoldDB" id="A0A4P6X2B3"/>
<dbReference type="InterPro" id="IPR042099">
    <property type="entry name" value="ANL_N_sf"/>
</dbReference>
<dbReference type="GO" id="GO:0005524">
    <property type="term" value="F:ATP binding"/>
    <property type="evidence" value="ECO:0007669"/>
    <property type="project" value="UniProtKB-KW"/>
</dbReference>
<dbReference type="PANTHER" id="PTHR43272:SF33">
    <property type="entry name" value="AMP-BINDING DOMAIN-CONTAINING PROTEIN-RELATED"/>
    <property type="match status" value="1"/>
</dbReference>
<sequence>MNRRAAPKANTAAHSAKGNSVSAHHPTPASALTLPQKLLAHTQEHPQRLAQRVKRKGVWRCYTWSDVFERTRSMALGAAAQGLQRGETAIVIGENEPEHYWALFAAQSLGAKTVSVYPDATVDELHYLCEDAQARFIFAQDQEQVDKALALLERLPDIRGIAYWDNSGMWSYRHPLLQSFDALTDEGRRQHERQPQRFEREIAAGHPDDLALLTYTSGTTSKPKGVMISHRWLMDNALRMSSALPIKPGMEYLSYTPLAWITEQLLGVTLGLTMPLVVSFPEGPDQVLPNLRELAPHIVLFGPRQWENIAATIEARMLAANWIARGIYRWGIRIGHDVHVARLEGRTAPWLSRLLLPLAEALVLHPLRDQFGFIRGKVAVSGGTAMAPDVFRLFHAMGVPLRNIYGCSEFGLIAGHRGERYDLETVGPLLDVDPAFGAPLESRIQDNGELLLRGGTGFLGYWGKPEKAAAIQRDGWYVSGDAVRKTGCGELVYLDRLEHLVQLASGHLYPPQFIETRLRFSPFIKDVMVLGDATRPWVGALINIDMAVTSRWAEERRIAFSTFTDLSQRPEVRQLVQGEIRRINKLLPEGSRVVRFANFPKELDPDEGELTRTRKLRREFLEVRYRALIDGLYAGAADIACEIAVTYQDGRQGVLRATVVATDIDQTPTP</sequence>
<organism evidence="5 6">
    <name type="scientific">Hydrogenophaga pseudoflava</name>
    <name type="common">Pseudomonas carboxydoflava</name>
    <dbReference type="NCBI Taxonomy" id="47421"/>
    <lineage>
        <taxon>Bacteria</taxon>
        <taxon>Pseudomonadati</taxon>
        <taxon>Pseudomonadota</taxon>
        <taxon>Betaproteobacteria</taxon>
        <taxon>Burkholderiales</taxon>
        <taxon>Comamonadaceae</taxon>
        <taxon>Hydrogenophaga</taxon>
    </lineage>
</organism>
<feature type="domain" description="AMP-dependent synthetase/ligase" evidence="4">
    <location>
        <begin position="43"/>
        <end position="462"/>
    </location>
</feature>
<keyword evidence="6" id="KW-1185">Reference proteome</keyword>
<dbReference type="SUPFAM" id="SSF56801">
    <property type="entry name" value="Acetyl-CoA synthetase-like"/>
    <property type="match status" value="1"/>
</dbReference>
<dbReference type="RefSeq" id="WP_243721583.1">
    <property type="nucleotide sequence ID" value="NZ_CP037867.1"/>
</dbReference>
<name>A0A4P6X2B3_HYDPS</name>
<keyword evidence="5" id="KW-0436">Ligase</keyword>
<evidence type="ECO:0000313" key="5">
    <source>
        <dbReference type="EMBL" id="QBM28676.1"/>
    </source>
</evidence>
<keyword evidence="2" id="KW-0067">ATP-binding</keyword>
<dbReference type="GO" id="GO:0016020">
    <property type="term" value="C:membrane"/>
    <property type="evidence" value="ECO:0007669"/>
    <property type="project" value="TreeGrafter"/>
</dbReference>
<proteinExistence type="predicted"/>
<dbReference type="EMBL" id="CP037867">
    <property type="protein sequence ID" value="QBM28676.1"/>
    <property type="molecule type" value="Genomic_DNA"/>
</dbReference>
<keyword evidence="1" id="KW-0547">Nucleotide-binding</keyword>